<feature type="compositionally biased region" description="Acidic residues" evidence="1">
    <location>
        <begin position="14"/>
        <end position="36"/>
    </location>
</feature>
<evidence type="ECO:0000313" key="2">
    <source>
        <dbReference type="EMBL" id="KAK1903619.1"/>
    </source>
</evidence>
<dbReference type="EMBL" id="JASDAP010000004">
    <property type="protein sequence ID" value="KAK1903619.1"/>
    <property type="molecule type" value="Genomic_DNA"/>
</dbReference>
<accession>A0AAD9FJ18</accession>
<feature type="region of interest" description="Disordered" evidence="1">
    <location>
        <begin position="13"/>
        <end position="137"/>
    </location>
</feature>
<keyword evidence="3" id="KW-1185">Reference proteome</keyword>
<feature type="compositionally biased region" description="Polar residues" evidence="1">
    <location>
        <begin position="97"/>
        <end position="107"/>
    </location>
</feature>
<evidence type="ECO:0000256" key="1">
    <source>
        <dbReference type="SAM" id="MobiDB-lite"/>
    </source>
</evidence>
<reference evidence="2" key="1">
    <citation type="submission" date="2023-04" db="EMBL/GenBank/DDBJ databases">
        <title>Chromosome-level genome of Chaenocephalus aceratus.</title>
        <authorList>
            <person name="Park H."/>
        </authorList>
    </citation>
    <scope>NUCLEOTIDE SEQUENCE</scope>
    <source>
        <strain evidence="2">DE</strain>
        <tissue evidence="2">Muscle</tissue>
    </source>
</reference>
<evidence type="ECO:0000313" key="3">
    <source>
        <dbReference type="Proteomes" id="UP001228049"/>
    </source>
</evidence>
<comment type="caution">
    <text evidence="2">The sequence shown here is derived from an EMBL/GenBank/DDBJ whole genome shotgun (WGS) entry which is preliminary data.</text>
</comment>
<sequence length="137" mass="15114">MHARYTVEQVLQLLDDDDEEVTGFDSESEISDDEAPDNCPGGGVSGPPRNPTLLTEQDQSDTEDSSSESSEEESEVQIMSNRMSRKGSYWSELPRTQGRTPSHNILRSRSGPAQGLTTLSHQKMHGSSLSLIISYKK</sequence>
<name>A0AAD9FJ18_DISEL</name>
<proteinExistence type="predicted"/>
<dbReference type="Proteomes" id="UP001228049">
    <property type="component" value="Unassembled WGS sequence"/>
</dbReference>
<organism evidence="2 3">
    <name type="scientific">Dissostichus eleginoides</name>
    <name type="common">Patagonian toothfish</name>
    <name type="synonym">Dissostichus amissus</name>
    <dbReference type="NCBI Taxonomy" id="100907"/>
    <lineage>
        <taxon>Eukaryota</taxon>
        <taxon>Metazoa</taxon>
        <taxon>Chordata</taxon>
        <taxon>Craniata</taxon>
        <taxon>Vertebrata</taxon>
        <taxon>Euteleostomi</taxon>
        <taxon>Actinopterygii</taxon>
        <taxon>Neopterygii</taxon>
        <taxon>Teleostei</taxon>
        <taxon>Neoteleostei</taxon>
        <taxon>Acanthomorphata</taxon>
        <taxon>Eupercaria</taxon>
        <taxon>Perciformes</taxon>
        <taxon>Notothenioidei</taxon>
        <taxon>Nototheniidae</taxon>
        <taxon>Dissostichus</taxon>
    </lineage>
</organism>
<dbReference type="AlphaFoldDB" id="A0AAD9FJ18"/>
<protein>
    <submittedName>
        <fullName evidence="2">Transportin-1</fullName>
    </submittedName>
</protein>
<feature type="compositionally biased region" description="Acidic residues" evidence="1">
    <location>
        <begin position="58"/>
        <end position="75"/>
    </location>
</feature>
<feature type="compositionally biased region" description="Polar residues" evidence="1">
    <location>
        <begin position="115"/>
        <end position="131"/>
    </location>
</feature>
<gene>
    <name evidence="2" type="ORF">KUDE01_010808</name>
</gene>